<comment type="caution">
    <text evidence="7">The sequence shown here is derived from an EMBL/GenBank/DDBJ whole genome shotgun (WGS) entry which is preliminary data.</text>
</comment>
<dbReference type="EMBL" id="JACHFM010000002">
    <property type="protein sequence ID" value="MBB5221738.1"/>
    <property type="molecule type" value="Genomic_DNA"/>
</dbReference>
<dbReference type="InterPro" id="IPR036097">
    <property type="entry name" value="HisK_dim/P_sf"/>
</dbReference>
<keyword evidence="8" id="KW-1185">Reference proteome</keyword>
<feature type="transmembrane region" description="Helical" evidence="5">
    <location>
        <begin position="179"/>
        <end position="197"/>
    </location>
</feature>
<name>A0A840SN65_9RHOB</name>
<gene>
    <name evidence="7" type="ORF">HNP73_001674</name>
</gene>
<dbReference type="Pfam" id="PF00512">
    <property type="entry name" value="HisKA"/>
    <property type="match status" value="1"/>
</dbReference>
<evidence type="ECO:0000313" key="8">
    <source>
        <dbReference type="Proteomes" id="UP000549457"/>
    </source>
</evidence>
<sequence length="546" mass="60144">MTKRPFTRPLVLLVLLFMVGFGAVGFFSIRRDVENLRVISQDNTQWAAAQMEIELLRFRLALRHVADDPSPDAATTMRDRFDILWSRVFMMGHGLVGARLEQYDGEHGSVSKLASYLEEIDGKLANLDPADRATAGLIEATLDGFQTDLREYTLRVVRADGEASAQVRSRIQSSARTTAIISMAAVVLSVIALALILRENRRQRHLALLSQRSAEQAEMASRAKSRFLSMMSHELRNPLNGILGPLALLGQSELAERHRRLVVQAQQSGQSMLQMLSGLLDYGELQDGRFQLKPQPFRVGALAEAIQSELKGEGLARVVVTVEPGTPERIIGDMDRLRQIFVHLVSFLIEGRPLDQVELNFGYRDGLFSGDIALDGGAERAKDSTDWKLDLLTGLNEFSPDQVTAEALRPLIARGLISASGGILSLPAQTDDRRVLRVSVRCEAPRLEEIRVLLQTRSAALATIYQAALKSDRVAFVSGEGAVDVVLVDSTSVGEAPLMSRLRSHYPGALFVSLGLPQVPEFFDDVVESPNDMGRLRQTIIGRLAS</sequence>
<keyword evidence="4 7" id="KW-0418">Kinase</keyword>
<protein>
    <recommendedName>
        <fullName evidence="2">histidine kinase</fullName>
        <ecNumber evidence="2">2.7.13.3</ecNumber>
    </recommendedName>
</protein>
<dbReference type="PROSITE" id="PS50109">
    <property type="entry name" value="HIS_KIN"/>
    <property type="match status" value="1"/>
</dbReference>
<dbReference type="InterPro" id="IPR005467">
    <property type="entry name" value="His_kinase_dom"/>
</dbReference>
<organism evidence="7 8">
    <name type="scientific">Amaricoccus macauensis</name>
    <dbReference type="NCBI Taxonomy" id="57001"/>
    <lineage>
        <taxon>Bacteria</taxon>
        <taxon>Pseudomonadati</taxon>
        <taxon>Pseudomonadota</taxon>
        <taxon>Alphaproteobacteria</taxon>
        <taxon>Rhodobacterales</taxon>
        <taxon>Paracoccaceae</taxon>
        <taxon>Amaricoccus</taxon>
    </lineage>
</organism>
<accession>A0A840SN65</accession>
<evidence type="ECO:0000256" key="3">
    <source>
        <dbReference type="ARBA" id="ARBA00022679"/>
    </source>
</evidence>
<evidence type="ECO:0000256" key="5">
    <source>
        <dbReference type="SAM" id="Phobius"/>
    </source>
</evidence>
<evidence type="ECO:0000256" key="2">
    <source>
        <dbReference type="ARBA" id="ARBA00012438"/>
    </source>
</evidence>
<dbReference type="Proteomes" id="UP000549457">
    <property type="component" value="Unassembled WGS sequence"/>
</dbReference>
<keyword evidence="5" id="KW-1133">Transmembrane helix</keyword>
<evidence type="ECO:0000259" key="6">
    <source>
        <dbReference type="PROSITE" id="PS50109"/>
    </source>
</evidence>
<feature type="domain" description="Histidine kinase" evidence="6">
    <location>
        <begin position="230"/>
        <end position="444"/>
    </location>
</feature>
<dbReference type="InterPro" id="IPR003661">
    <property type="entry name" value="HisK_dim/P_dom"/>
</dbReference>
<evidence type="ECO:0000313" key="7">
    <source>
        <dbReference type="EMBL" id="MBB5221738.1"/>
    </source>
</evidence>
<dbReference type="GO" id="GO:0005886">
    <property type="term" value="C:plasma membrane"/>
    <property type="evidence" value="ECO:0007669"/>
    <property type="project" value="TreeGrafter"/>
</dbReference>
<dbReference type="Gene3D" id="1.10.287.130">
    <property type="match status" value="1"/>
</dbReference>
<dbReference type="RefSeq" id="WP_184148205.1">
    <property type="nucleotide sequence ID" value="NZ_JACHFM010000002.1"/>
</dbReference>
<dbReference type="EC" id="2.7.13.3" evidence="2"/>
<dbReference type="GO" id="GO:0000155">
    <property type="term" value="F:phosphorelay sensor kinase activity"/>
    <property type="evidence" value="ECO:0007669"/>
    <property type="project" value="InterPro"/>
</dbReference>
<comment type="catalytic activity">
    <reaction evidence="1">
        <text>ATP + protein L-histidine = ADP + protein N-phospho-L-histidine.</text>
        <dbReference type="EC" id="2.7.13.3"/>
    </reaction>
</comment>
<reference evidence="7 8" key="1">
    <citation type="submission" date="2020-08" db="EMBL/GenBank/DDBJ databases">
        <title>Genomic Encyclopedia of Type Strains, Phase IV (KMG-IV): sequencing the most valuable type-strain genomes for metagenomic binning, comparative biology and taxonomic classification.</title>
        <authorList>
            <person name="Goeker M."/>
        </authorList>
    </citation>
    <scope>NUCLEOTIDE SEQUENCE [LARGE SCALE GENOMIC DNA]</scope>
    <source>
        <strain evidence="7 8">DSM 101730</strain>
    </source>
</reference>
<dbReference type="CDD" id="cd00082">
    <property type="entry name" value="HisKA"/>
    <property type="match status" value="1"/>
</dbReference>
<dbReference type="AlphaFoldDB" id="A0A840SN65"/>
<dbReference type="GO" id="GO:0009927">
    <property type="term" value="F:histidine phosphotransfer kinase activity"/>
    <property type="evidence" value="ECO:0007669"/>
    <property type="project" value="TreeGrafter"/>
</dbReference>
<dbReference type="SMART" id="SM00388">
    <property type="entry name" value="HisKA"/>
    <property type="match status" value="1"/>
</dbReference>
<keyword evidence="5" id="KW-0472">Membrane</keyword>
<dbReference type="SUPFAM" id="SSF47384">
    <property type="entry name" value="Homodimeric domain of signal transducing histidine kinase"/>
    <property type="match status" value="1"/>
</dbReference>
<keyword evidence="3" id="KW-0808">Transferase</keyword>
<proteinExistence type="predicted"/>
<evidence type="ECO:0000256" key="4">
    <source>
        <dbReference type="ARBA" id="ARBA00022777"/>
    </source>
</evidence>
<dbReference type="PANTHER" id="PTHR43047">
    <property type="entry name" value="TWO-COMPONENT HISTIDINE PROTEIN KINASE"/>
    <property type="match status" value="1"/>
</dbReference>
<evidence type="ECO:0000256" key="1">
    <source>
        <dbReference type="ARBA" id="ARBA00000085"/>
    </source>
</evidence>
<dbReference type="PANTHER" id="PTHR43047:SF71">
    <property type="entry name" value="HISTIDINE KINASE CONTAINING CHEY-HOMOLOGOUS RECEIVER DOMAIN-RELATED"/>
    <property type="match status" value="1"/>
</dbReference>
<keyword evidence="5" id="KW-0812">Transmembrane</keyword>